<dbReference type="PANTHER" id="PTHR43214">
    <property type="entry name" value="TWO-COMPONENT RESPONSE REGULATOR"/>
    <property type="match status" value="1"/>
</dbReference>
<evidence type="ECO:0000259" key="4">
    <source>
        <dbReference type="PROSITE" id="PS50043"/>
    </source>
</evidence>
<feature type="modified residue" description="4-aspartylphosphate" evidence="3">
    <location>
        <position position="98"/>
    </location>
</feature>
<evidence type="ECO:0000313" key="7">
    <source>
        <dbReference type="Proteomes" id="UP000290365"/>
    </source>
</evidence>
<dbReference type="Pfam" id="PF00072">
    <property type="entry name" value="Response_reg"/>
    <property type="match status" value="1"/>
</dbReference>
<name>A0A4P6JSK1_KTERU</name>
<dbReference type="Gene3D" id="3.40.50.2300">
    <property type="match status" value="1"/>
</dbReference>
<keyword evidence="7" id="KW-1185">Reference proteome</keyword>
<dbReference type="GO" id="GO:0003677">
    <property type="term" value="F:DNA binding"/>
    <property type="evidence" value="ECO:0007669"/>
    <property type="project" value="UniProtKB-KW"/>
</dbReference>
<feature type="domain" description="Response regulatory" evidence="5">
    <location>
        <begin position="47"/>
        <end position="163"/>
    </location>
</feature>
<keyword evidence="1 3" id="KW-0597">Phosphoprotein</keyword>
<dbReference type="GO" id="GO:0000160">
    <property type="term" value="P:phosphorelay signal transduction system"/>
    <property type="evidence" value="ECO:0007669"/>
    <property type="project" value="InterPro"/>
</dbReference>
<dbReference type="PROSITE" id="PS50043">
    <property type="entry name" value="HTH_LUXR_2"/>
    <property type="match status" value="1"/>
</dbReference>
<dbReference type="OrthoDB" id="9780153at2"/>
<reference evidence="6 7" key="1">
    <citation type="submission" date="2019-01" db="EMBL/GenBank/DDBJ databases">
        <title>Ktedonosporobacter rubrisoli SCAWS-G2.</title>
        <authorList>
            <person name="Huang Y."/>
            <person name="Yan B."/>
        </authorList>
    </citation>
    <scope>NUCLEOTIDE SEQUENCE [LARGE SCALE GENOMIC DNA]</scope>
    <source>
        <strain evidence="6 7">SCAWS-G2</strain>
    </source>
</reference>
<dbReference type="Proteomes" id="UP000290365">
    <property type="component" value="Chromosome"/>
</dbReference>
<dbReference type="AlphaFoldDB" id="A0A4P6JSK1"/>
<dbReference type="CDD" id="cd17535">
    <property type="entry name" value="REC_NarL-like"/>
    <property type="match status" value="1"/>
</dbReference>
<protein>
    <submittedName>
        <fullName evidence="6">Response regulator transcription factor</fullName>
    </submittedName>
</protein>
<dbReference type="KEGG" id="kbs:EPA93_21995"/>
<evidence type="ECO:0000259" key="5">
    <source>
        <dbReference type="PROSITE" id="PS50110"/>
    </source>
</evidence>
<dbReference type="InterPro" id="IPR001789">
    <property type="entry name" value="Sig_transdc_resp-reg_receiver"/>
</dbReference>
<evidence type="ECO:0000256" key="3">
    <source>
        <dbReference type="PROSITE-ProRule" id="PRU00169"/>
    </source>
</evidence>
<dbReference type="CDD" id="cd06170">
    <property type="entry name" value="LuxR_C_like"/>
    <property type="match status" value="1"/>
</dbReference>
<dbReference type="InterPro" id="IPR039420">
    <property type="entry name" value="WalR-like"/>
</dbReference>
<dbReference type="EMBL" id="CP035758">
    <property type="protein sequence ID" value="QBD78519.1"/>
    <property type="molecule type" value="Genomic_DNA"/>
</dbReference>
<feature type="domain" description="HTH luxR-type" evidence="4">
    <location>
        <begin position="190"/>
        <end position="255"/>
    </location>
</feature>
<accession>A0A4P6JSK1</accession>
<dbReference type="SUPFAM" id="SSF52172">
    <property type="entry name" value="CheY-like"/>
    <property type="match status" value="1"/>
</dbReference>
<organism evidence="6 7">
    <name type="scientific">Ktedonosporobacter rubrisoli</name>
    <dbReference type="NCBI Taxonomy" id="2509675"/>
    <lineage>
        <taxon>Bacteria</taxon>
        <taxon>Bacillati</taxon>
        <taxon>Chloroflexota</taxon>
        <taxon>Ktedonobacteria</taxon>
        <taxon>Ktedonobacterales</taxon>
        <taxon>Ktedonosporobacteraceae</taxon>
        <taxon>Ktedonosporobacter</taxon>
    </lineage>
</organism>
<dbReference type="Pfam" id="PF00196">
    <property type="entry name" value="GerE"/>
    <property type="match status" value="1"/>
</dbReference>
<dbReference type="PROSITE" id="PS50110">
    <property type="entry name" value="RESPONSE_REGULATORY"/>
    <property type="match status" value="1"/>
</dbReference>
<evidence type="ECO:0000256" key="2">
    <source>
        <dbReference type="ARBA" id="ARBA00023125"/>
    </source>
</evidence>
<dbReference type="InterPro" id="IPR011006">
    <property type="entry name" value="CheY-like_superfamily"/>
</dbReference>
<dbReference type="PANTHER" id="PTHR43214:SF37">
    <property type="entry name" value="TRANSCRIPTIONAL REGULATORY PROTEIN YDFI"/>
    <property type="match status" value="1"/>
</dbReference>
<dbReference type="InterPro" id="IPR058245">
    <property type="entry name" value="NreC/VraR/RcsB-like_REC"/>
</dbReference>
<dbReference type="PRINTS" id="PR00038">
    <property type="entry name" value="HTHLUXR"/>
</dbReference>
<evidence type="ECO:0000313" key="6">
    <source>
        <dbReference type="EMBL" id="QBD78519.1"/>
    </source>
</evidence>
<dbReference type="InterPro" id="IPR000792">
    <property type="entry name" value="Tscrpt_reg_LuxR_C"/>
</dbReference>
<dbReference type="InterPro" id="IPR016032">
    <property type="entry name" value="Sig_transdc_resp-reg_C-effctor"/>
</dbReference>
<dbReference type="SMART" id="SM00421">
    <property type="entry name" value="HTH_LUXR"/>
    <property type="match status" value="1"/>
</dbReference>
<dbReference type="SUPFAM" id="SSF46894">
    <property type="entry name" value="C-terminal effector domain of the bipartite response regulators"/>
    <property type="match status" value="1"/>
</dbReference>
<dbReference type="SMART" id="SM00448">
    <property type="entry name" value="REC"/>
    <property type="match status" value="1"/>
</dbReference>
<gene>
    <name evidence="6" type="ORF">EPA93_21995</name>
</gene>
<dbReference type="GO" id="GO:0006355">
    <property type="term" value="P:regulation of DNA-templated transcription"/>
    <property type="evidence" value="ECO:0007669"/>
    <property type="project" value="InterPro"/>
</dbReference>
<evidence type="ECO:0000256" key="1">
    <source>
        <dbReference type="ARBA" id="ARBA00022553"/>
    </source>
</evidence>
<sequence>MACVTELANWVETWRSRQPRQLEESKYAPGCQSNSGREDRETMPKIRLMIVDDHEMVRLGLRAAFEPEADIAIVGEASNGAEAVAKMSTLDPQIILMDVRMEKMGGIEACREIKSRNPNVHILMITSYTDEDAVFASMLAGASGYLLKNVSRLELLKSIRHVASGQTLLDPHTTKQVMGQMSNLAGNTSPTGAGEDLTEREREVLALIARGYTNKQIAEALFVSEKTARNHVSHILEKLDLSRRSEAAAFAVEHKLVQPRDRWTIDQ</sequence>
<proteinExistence type="predicted"/>
<keyword evidence="2" id="KW-0238">DNA-binding</keyword>